<keyword evidence="2" id="KW-1185">Reference proteome</keyword>
<dbReference type="HOGENOM" id="CLU_1882379_0_0_9"/>
<dbReference type="Proteomes" id="UP000013520">
    <property type="component" value="Chromosome"/>
</dbReference>
<dbReference type="EMBL" id="CP003273">
    <property type="protein sequence ID" value="AGL03680.1"/>
    <property type="molecule type" value="Genomic_DNA"/>
</dbReference>
<evidence type="ECO:0000313" key="2">
    <source>
        <dbReference type="Proteomes" id="UP000013520"/>
    </source>
</evidence>
<evidence type="ECO:0000313" key="1">
    <source>
        <dbReference type="EMBL" id="AGL03680.1"/>
    </source>
</evidence>
<dbReference type="AlphaFoldDB" id="R4KSV9"/>
<accession>R4KSV9</accession>
<protein>
    <submittedName>
        <fullName evidence="1">Uncharacterized protein</fullName>
    </submittedName>
</protein>
<dbReference type="STRING" id="767817.Desgi_4442"/>
<dbReference type="KEGG" id="dgi:Desgi_4442"/>
<organism evidence="1 2">
    <name type="scientific">Desulfoscipio gibsoniae DSM 7213</name>
    <dbReference type="NCBI Taxonomy" id="767817"/>
    <lineage>
        <taxon>Bacteria</taxon>
        <taxon>Bacillati</taxon>
        <taxon>Bacillota</taxon>
        <taxon>Clostridia</taxon>
        <taxon>Eubacteriales</taxon>
        <taxon>Desulfallaceae</taxon>
        <taxon>Desulfoscipio</taxon>
    </lineage>
</organism>
<name>R4KSV9_9FIRM</name>
<sequence length="135" mass="14672">MFEQNGLTQDQAAAIEGFKQYLIEDGNKYVFDGIRLTNIPGANVAVQGITQGVGNDVITEDNRYKVTITLPTTHALTSGTHVLQVSNVGEWAASTDSANRLLTQTINFNVNVDNTAPTAYLTRKSFKGKNSFNGF</sequence>
<proteinExistence type="predicted"/>
<gene>
    <name evidence="1" type="ORF">Desgi_4442</name>
</gene>
<reference evidence="1 2" key="1">
    <citation type="submission" date="2012-01" db="EMBL/GenBank/DDBJ databases">
        <title>Complete sequence of Desulfotomaculum gibsoniae DSM 7213.</title>
        <authorList>
            <consortium name="US DOE Joint Genome Institute"/>
            <person name="Lucas S."/>
            <person name="Han J."/>
            <person name="Lapidus A."/>
            <person name="Cheng J.-F."/>
            <person name="Goodwin L."/>
            <person name="Pitluck S."/>
            <person name="Peters L."/>
            <person name="Ovchinnikova G."/>
            <person name="Teshima H."/>
            <person name="Detter J.C."/>
            <person name="Han C."/>
            <person name="Tapia R."/>
            <person name="Land M."/>
            <person name="Hauser L."/>
            <person name="Kyrpides N."/>
            <person name="Ivanova N."/>
            <person name="Pagani I."/>
            <person name="Parshina S."/>
            <person name="Plugge C."/>
            <person name="Muyzer G."/>
            <person name="Kuever J."/>
            <person name="Ivanova A."/>
            <person name="Nazina T."/>
            <person name="Klenk H.-P."/>
            <person name="Brambilla E."/>
            <person name="Spring S."/>
            <person name="Stams A.F."/>
            <person name="Woyke T."/>
        </authorList>
    </citation>
    <scope>NUCLEOTIDE SEQUENCE [LARGE SCALE GENOMIC DNA]</scope>
    <source>
        <strain evidence="1 2">DSM 7213</strain>
    </source>
</reference>